<dbReference type="Proteomes" id="UP000095283">
    <property type="component" value="Unplaced"/>
</dbReference>
<dbReference type="AlphaFoldDB" id="A0A1I7W922"/>
<evidence type="ECO:0000313" key="1">
    <source>
        <dbReference type="Proteomes" id="UP000095283"/>
    </source>
</evidence>
<name>A0A1I7W922_HETBA</name>
<sequence length="66" mass="7525">MTVKKRKLLYGIEIAGQVSQYCPIANEEVSRTDTRAYGRKTSLGQNIHEMRLGKDTTFTSLQKKAY</sequence>
<keyword evidence="1" id="KW-1185">Reference proteome</keyword>
<evidence type="ECO:0000313" key="2">
    <source>
        <dbReference type="WBParaSite" id="Hba_01131"/>
    </source>
</evidence>
<dbReference type="WBParaSite" id="Hba_01131">
    <property type="protein sequence ID" value="Hba_01131"/>
    <property type="gene ID" value="Hba_01131"/>
</dbReference>
<proteinExistence type="predicted"/>
<protein>
    <submittedName>
        <fullName evidence="2">Transposase</fullName>
    </submittedName>
</protein>
<organism evidence="1 2">
    <name type="scientific">Heterorhabditis bacteriophora</name>
    <name type="common">Entomopathogenic nematode worm</name>
    <dbReference type="NCBI Taxonomy" id="37862"/>
    <lineage>
        <taxon>Eukaryota</taxon>
        <taxon>Metazoa</taxon>
        <taxon>Ecdysozoa</taxon>
        <taxon>Nematoda</taxon>
        <taxon>Chromadorea</taxon>
        <taxon>Rhabditida</taxon>
        <taxon>Rhabditina</taxon>
        <taxon>Rhabditomorpha</taxon>
        <taxon>Strongyloidea</taxon>
        <taxon>Heterorhabditidae</taxon>
        <taxon>Heterorhabditis</taxon>
    </lineage>
</organism>
<accession>A0A1I7W922</accession>
<reference evidence="2" key="1">
    <citation type="submission" date="2016-11" db="UniProtKB">
        <authorList>
            <consortium name="WormBaseParasite"/>
        </authorList>
    </citation>
    <scope>IDENTIFICATION</scope>
</reference>